<dbReference type="EMBL" id="EQ973951">
    <property type="protein sequence ID" value="EEF37369.1"/>
    <property type="molecule type" value="Genomic_DNA"/>
</dbReference>
<protein>
    <submittedName>
        <fullName evidence="2">Uncharacterized protein</fullName>
    </submittedName>
</protein>
<organism evidence="2 3">
    <name type="scientific">Ricinus communis</name>
    <name type="common">Castor bean</name>
    <dbReference type="NCBI Taxonomy" id="3988"/>
    <lineage>
        <taxon>Eukaryota</taxon>
        <taxon>Viridiplantae</taxon>
        <taxon>Streptophyta</taxon>
        <taxon>Embryophyta</taxon>
        <taxon>Tracheophyta</taxon>
        <taxon>Spermatophyta</taxon>
        <taxon>Magnoliopsida</taxon>
        <taxon>eudicotyledons</taxon>
        <taxon>Gunneridae</taxon>
        <taxon>Pentapetalae</taxon>
        <taxon>rosids</taxon>
        <taxon>fabids</taxon>
        <taxon>Malpighiales</taxon>
        <taxon>Euphorbiaceae</taxon>
        <taxon>Acalyphoideae</taxon>
        <taxon>Acalypheae</taxon>
        <taxon>Ricinus</taxon>
    </lineage>
</organism>
<evidence type="ECO:0000256" key="1">
    <source>
        <dbReference type="SAM" id="MobiDB-lite"/>
    </source>
</evidence>
<evidence type="ECO:0000313" key="3">
    <source>
        <dbReference type="Proteomes" id="UP000008311"/>
    </source>
</evidence>
<keyword evidence="3" id="KW-1185">Reference proteome</keyword>
<name>B9SGC3_RICCO</name>
<feature type="region of interest" description="Disordered" evidence="1">
    <location>
        <begin position="143"/>
        <end position="167"/>
    </location>
</feature>
<gene>
    <name evidence="2" type="ORF">RCOM_0882210</name>
</gene>
<proteinExistence type="predicted"/>
<feature type="compositionally biased region" description="Low complexity" evidence="1">
    <location>
        <begin position="151"/>
        <end position="160"/>
    </location>
</feature>
<sequence length="189" mass="20900">MKIEVTSAKGATGKHAEASALVGKWKTLAISKEFGQEPPDLGIEECKLSMTSFPFARFLFNKEVSGFHSPGLLAIPFSHRCSLLLHHHQHDATITPKRMFPVSNAKLDMTWESPKTRLEVNKRILLIDAQTGKMESMFAMSDKREAVQKESNNGSSMSNNETRTISKGLSCSGSEHVKFIGGWSGFKTD</sequence>
<dbReference type="InParanoid" id="B9SGC3"/>
<evidence type="ECO:0000313" key="2">
    <source>
        <dbReference type="EMBL" id="EEF37369.1"/>
    </source>
</evidence>
<dbReference type="AlphaFoldDB" id="B9SGC3"/>
<reference evidence="3" key="1">
    <citation type="journal article" date="2010" name="Nat. Biotechnol.">
        <title>Draft genome sequence of the oilseed species Ricinus communis.</title>
        <authorList>
            <person name="Chan A.P."/>
            <person name="Crabtree J."/>
            <person name="Zhao Q."/>
            <person name="Lorenzi H."/>
            <person name="Orvis J."/>
            <person name="Puiu D."/>
            <person name="Melake-Berhan A."/>
            <person name="Jones K.M."/>
            <person name="Redman J."/>
            <person name="Chen G."/>
            <person name="Cahoon E.B."/>
            <person name="Gedil M."/>
            <person name="Stanke M."/>
            <person name="Haas B.J."/>
            <person name="Wortman J.R."/>
            <person name="Fraser-Liggett C.M."/>
            <person name="Ravel J."/>
            <person name="Rabinowicz P.D."/>
        </authorList>
    </citation>
    <scope>NUCLEOTIDE SEQUENCE [LARGE SCALE GENOMIC DNA]</scope>
    <source>
        <strain evidence="3">cv. Hale</strain>
    </source>
</reference>
<dbReference type="Proteomes" id="UP000008311">
    <property type="component" value="Unassembled WGS sequence"/>
</dbReference>
<accession>B9SGC3</accession>